<evidence type="ECO:0000313" key="4">
    <source>
        <dbReference type="Proteomes" id="UP000321204"/>
    </source>
</evidence>
<keyword evidence="1" id="KW-1133">Transmembrane helix</keyword>
<evidence type="ECO:0000256" key="1">
    <source>
        <dbReference type="SAM" id="Phobius"/>
    </source>
</evidence>
<feature type="transmembrane region" description="Helical" evidence="1">
    <location>
        <begin position="285"/>
        <end position="301"/>
    </location>
</feature>
<keyword evidence="1" id="KW-0812">Transmembrane</keyword>
<dbReference type="KEGG" id="fgg:FSB75_06765"/>
<dbReference type="EMBL" id="CP042433">
    <property type="protein sequence ID" value="QEC55611.1"/>
    <property type="molecule type" value="Genomic_DNA"/>
</dbReference>
<dbReference type="Proteomes" id="UP000321204">
    <property type="component" value="Chromosome"/>
</dbReference>
<dbReference type="PANTHER" id="PTHR23028">
    <property type="entry name" value="ACETYLTRANSFERASE"/>
    <property type="match status" value="1"/>
</dbReference>
<keyword evidence="3" id="KW-0012">Acyltransferase</keyword>
<sequence length="374" mass="43204">MHMTYIKPLDGLRAIAVLLVISAHWIDSYNWLYYVQAGRLGVNLFFVLSGFLISTILFQHRDRAAAKKASYKKLMWNFYLRRALRIFPIYYLLIFLMIAFQYPLHLELVRNQIVTALTYTSNFYVYSIGEWPANTGHFWSLAVEEQFYLIWPWLMVYLPRKFTLSCILLFIALSVTCRMFSSNYDLGYLFVFTCFDSLGLGALLAWLCLYRPALLQRLQPIFAAVAVVSSILLLGFPGSALILHQTRLFHSIIGFWLISFIVSNKSKRIFFTSLLSSKPMAAIGKISYGLYLYHIFVGAQTEHLLNKLFGPAKNPATTAHYLTYLLIKFLVLLCVCAVSWKYVEKPLLRLKQYFDYDRRDAKPASVIEPSLQSA</sequence>
<feature type="domain" description="Acyltransferase 3" evidence="2">
    <location>
        <begin position="9"/>
        <end position="338"/>
    </location>
</feature>
<dbReference type="InterPro" id="IPR050879">
    <property type="entry name" value="Acyltransferase_3"/>
</dbReference>
<dbReference type="GO" id="GO:0009103">
    <property type="term" value="P:lipopolysaccharide biosynthetic process"/>
    <property type="evidence" value="ECO:0007669"/>
    <property type="project" value="TreeGrafter"/>
</dbReference>
<reference evidence="3 4" key="1">
    <citation type="journal article" date="2015" name="Int. J. Syst. Evol. Microbiol.">
        <title>Flavisolibacter ginsenosidimutans sp. nov., with ginsenoside-converting activity isolated from soil used for cultivating ginseng.</title>
        <authorList>
            <person name="Zhao Y."/>
            <person name="Liu Q."/>
            <person name="Kang M.S."/>
            <person name="Jin F."/>
            <person name="Yu H."/>
            <person name="Im W.T."/>
        </authorList>
    </citation>
    <scope>NUCLEOTIDE SEQUENCE [LARGE SCALE GENOMIC DNA]</scope>
    <source>
        <strain evidence="3 4">Gsoil 636</strain>
    </source>
</reference>
<keyword evidence="1" id="KW-0472">Membrane</keyword>
<keyword evidence="4" id="KW-1185">Reference proteome</keyword>
<dbReference type="OrthoDB" id="290051at2"/>
<dbReference type="InterPro" id="IPR002656">
    <property type="entry name" value="Acyl_transf_3_dom"/>
</dbReference>
<dbReference type="AlphaFoldDB" id="A0A5B8UG14"/>
<evidence type="ECO:0000259" key="2">
    <source>
        <dbReference type="Pfam" id="PF01757"/>
    </source>
</evidence>
<dbReference type="Pfam" id="PF01757">
    <property type="entry name" value="Acyl_transf_3"/>
    <property type="match status" value="1"/>
</dbReference>
<feature type="transmembrane region" description="Helical" evidence="1">
    <location>
        <begin position="321"/>
        <end position="343"/>
    </location>
</feature>
<dbReference type="GO" id="GO:0016747">
    <property type="term" value="F:acyltransferase activity, transferring groups other than amino-acyl groups"/>
    <property type="evidence" value="ECO:0007669"/>
    <property type="project" value="InterPro"/>
</dbReference>
<organism evidence="3 4">
    <name type="scientific">Flavisolibacter ginsenosidimutans</name>
    <dbReference type="NCBI Taxonomy" id="661481"/>
    <lineage>
        <taxon>Bacteria</taxon>
        <taxon>Pseudomonadati</taxon>
        <taxon>Bacteroidota</taxon>
        <taxon>Chitinophagia</taxon>
        <taxon>Chitinophagales</taxon>
        <taxon>Chitinophagaceae</taxon>
        <taxon>Flavisolibacter</taxon>
    </lineage>
</organism>
<feature type="transmembrane region" description="Helical" evidence="1">
    <location>
        <begin position="40"/>
        <end position="58"/>
    </location>
</feature>
<evidence type="ECO:0000313" key="3">
    <source>
        <dbReference type="EMBL" id="QEC55611.1"/>
    </source>
</evidence>
<feature type="transmembrane region" description="Helical" evidence="1">
    <location>
        <begin position="162"/>
        <end position="181"/>
    </location>
</feature>
<name>A0A5B8UG14_9BACT</name>
<dbReference type="GO" id="GO:0016020">
    <property type="term" value="C:membrane"/>
    <property type="evidence" value="ECO:0007669"/>
    <property type="project" value="TreeGrafter"/>
</dbReference>
<feature type="transmembrane region" description="Helical" evidence="1">
    <location>
        <begin position="12"/>
        <end position="34"/>
    </location>
</feature>
<feature type="transmembrane region" description="Helical" evidence="1">
    <location>
        <begin position="221"/>
        <end position="242"/>
    </location>
</feature>
<dbReference type="PANTHER" id="PTHR23028:SF53">
    <property type="entry name" value="ACYL_TRANSF_3 DOMAIN-CONTAINING PROTEIN"/>
    <property type="match status" value="1"/>
</dbReference>
<feature type="transmembrane region" description="Helical" evidence="1">
    <location>
        <begin position="187"/>
        <end position="209"/>
    </location>
</feature>
<proteinExistence type="predicted"/>
<keyword evidence="3" id="KW-0808">Transferase</keyword>
<accession>A0A5B8UG14</accession>
<gene>
    <name evidence="3" type="ORF">FSB75_06765</name>
</gene>
<feature type="transmembrane region" description="Helical" evidence="1">
    <location>
        <begin position="79"/>
        <end position="100"/>
    </location>
</feature>
<protein>
    <submittedName>
        <fullName evidence="3">Acyltransferase</fullName>
    </submittedName>
</protein>